<keyword evidence="1" id="KW-0812">Transmembrane</keyword>
<keyword evidence="1" id="KW-1133">Transmembrane helix</keyword>
<gene>
    <name evidence="2" type="ORF">IDH45_28880</name>
</gene>
<feature type="transmembrane region" description="Helical" evidence="1">
    <location>
        <begin position="110"/>
        <end position="126"/>
    </location>
</feature>
<accession>A0A927CFJ1</accession>
<keyword evidence="3" id="KW-1185">Reference proteome</keyword>
<evidence type="ECO:0000313" key="2">
    <source>
        <dbReference type="EMBL" id="MBD2866007.1"/>
    </source>
</evidence>
<comment type="caution">
    <text evidence="2">The sequence shown here is derived from an EMBL/GenBank/DDBJ whole genome shotgun (WGS) entry which is preliminary data.</text>
</comment>
<dbReference type="RefSeq" id="WP_190931631.1">
    <property type="nucleotide sequence ID" value="NZ_JACXJA010000051.1"/>
</dbReference>
<dbReference type="Proteomes" id="UP000639396">
    <property type="component" value="Unassembled WGS sequence"/>
</dbReference>
<dbReference type="AlphaFoldDB" id="A0A927CFJ1"/>
<sequence length="173" mass="19940">MHRLDKEATVYNYKLVKRIRHRPLPLLLYGIIPLSAALYLAVAVSAWSLLWMAGGIVLIPLMLCGLTSLYLKYFGSGQRGSWSFDVRPPWFGLIPGEYAPLGGFIRIHRQLFWIGLAVLGCLYPWVPLPYWLSLLATHIWYMLPQMWIIFLLKRAGKPGLLKITRNDTSFYME</sequence>
<protein>
    <submittedName>
        <fullName evidence="2">Uncharacterized protein</fullName>
    </submittedName>
</protein>
<organism evidence="2 3">
    <name type="scientific">Paenibacillus oceani</name>
    <dbReference type="NCBI Taxonomy" id="2772510"/>
    <lineage>
        <taxon>Bacteria</taxon>
        <taxon>Bacillati</taxon>
        <taxon>Bacillota</taxon>
        <taxon>Bacilli</taxon>
        <taxon>Bacillales</taxon>
        <taxon>Paenibacillaceae</taxon>
        <taxon>Paenibacillus</taxon>
    </lineage>
</organism>
<dbReference type="EMBL" id="JACXJA010000051">
    <property type="protein sequence ID" value="MBD2866007.1"/>
    <property type="molecule type" value="Genomic_DNA"/>
</dbReference>
<feature type="transmembrane region" description="Helical" evidence="1">
    <location>
        <begin position="50"/>
        <end position="71"/>
    </location>
</feature>
<feature type="transmembrane region" description="Helical" evidence="1">
    <location>
        <begin position="24"/>
        <end position="44"/>
    </location>
</feature>
<name>A0A927CFJ1_9BACL</name>
<proteinExistence type="predicted"/>
<reference evidence="2" key="1">
    <citation type="submission" date="2020-09" db="EMBL/GenBank/DDBJ databases">
        <title>A novel bacterium of genus Paenibacillus, isolated from South China Sea.</title>
        <authorList>
            <person name="Huang H."/>
            <person name="Mo K."/>
            <person name="Hu Y."/>
        </authorList>
    </citation>
    <scope>NUCLEOTIDE SEQUENCE</scope>
    <source>
        <strain evidence="2">IB182363</strain>
    </source>
</reference>
<keyword evidence="1" id="KW-0472">Membrane</keyword>
<evidence type="ECO:0000256" key="1">
    <source>
        <dbReference type="SAM" id="Phobius"/>
    </source>
</evidence>
<evidence type="ECO:0000313" key="3">
    <source>
        <dbReference type="Proteomes" id="UP000639396"/>
    </source>
</evidence>